<proteinExistence type="predicted"/>
<evidence type="ECO:0000313" key="1">
    <source>
        <dbReference type="EMBL" id="KAL0130251.1"/>
    </source>
</evidence>
<reference evidence="1 2" key="1">
    <citation type="submission" date="2023-03" db="EMBL/GenBank/DDBJ databases">
        <title>High recombination rates correlate with genetic variation in Cardiocondyla obscurior ants.</title>
        <authorList>
            <person name="Errbii M."/>
        </authorList>
    </citation>
    <scope>NUCLEOTIDE SEQUENCE [LARGE SCALE GENOMIC DNA]</scope>
    <source>
        <strain evidence="1">Alpha-2009</strain>
        <tissue evidence="1">Whole body</tissue>
    </source>
</reference>
<dbReference type="EMBL" id="JADYXP020000002">
    <property type="protein sequence ID" value="KAL0130251.1"/>
    <property type="molecule type" value="Genomic_DNA"/>
</dbReference>
<dbReference type="Proteomes" id="UP001430953">
    <property type="component" value="Unassembled WGS sequence"/>
</dbReference>
<evidence type="ECO:0000313" key="2">
    <source>
        <dbReference type="Proteomes" id="UP001430953"/>
    </source>
</evidence>
<dbReference type="AlphaFoldDB" id="A0AAW2GSM5"/>
<keyword evidence="2" id="KW-1185">Reference proteome</keyword>
<gene>
    <name evidence="1" type="ORF">PUN28_002089</name>
</gene>
<protein>
    <submittedName>
        <fullName evidence="1">Uncharacterized protein</fullName>
    </submittedName>
</protein>
<name>A0AAW2GSM5_9HYME</name>
<accession>A0AAW2GSM5</accession>
<sequence length="354" mass="39907">MGDTLHFPPEEIRFRCMRQLEPGLYIRGAISLLGEYPLSENYALRELYGTRQPPGHEASFDVSWGVLTHQTFSQYPTSLDIDHLLESAQTSMDLSKNKRRKEEPKPSSKKRFKYFRLHKSNLTTVEIHRQAIERTSVSVDTLLNHLNKLRIFAQKQEIVIPITTRGIGFLTNESFREAEIQCPKSVHDCNLLQTYRVALAQHHLQLDESDVGASLDDPRVEGLRVQNPRFDVVMRQQVASMPYNFNLVTDLINSTGRFDHAQASFRSEVMAPDTGAPVDVATPKRRRVAANLVISDPYSVAFNTLRANVVALSDEATPVVHRQAFIDANPIPGSILRDSLLVNADDIMPVPAVP</sequence>
<comment type="caution">
    <text evidence="1">The sequence shown here is derived from an EMBL/GenBank/DDBJ whole genome shotgun (WGS) entry which is preliminary data.</text>
</comment>
<organism evidence="1 2">
    <name type="scientific">Cardiocondyla obscurior</name>
    <dbReference type="NCBI Taxonomy" id="286306"/>
    <lineage>
        <taxon>Eukaryota</taxon>
        <taxon>Metazoa</taxon>
        <taxon>Ecdysozoa</taxon>
        <taxon>Arthropoda</taxon>
        <taxon>Hexapoda</taxon>
        <taxon>Insecta</taxon>
        <taxon>Pterygota</taxon>
        <taxon>Neoptera</taxon>
        <taxon>Endopterygota</taxon>
        <taxon>Hymenoptera</taxon>
        <taxon>Apocrita</taxon>
        <taxon>Aculeata</taxon>
        <taxon>Formicoidea</taxon>
        <taxon>Formicidae</taxon>
        <taxon>Myrmicinae</taxon>
        <taxon>Cardiocondyla</taxon>
    </lineage>
</organism>